<reference evidence="1 2" key="1">
    <citation type="submission" date="2013-12" db="EMBL/GenBank/DDBJ databases">
        <authorList>
            <consortium name="DOE Joint Genome Institute"/>
            <person name="Eisen J."/>
            <person name="Huntemann M."/>
            <person name="Han J."/>
            <person name="Chen A."/>
            <person name="Kyrpides N."/>
            <person name="Mavromatis K."/>
            <person name="Markowitz V."/>
            <person name="Palaniappan K."/>
            <person name="Ivanova N."/>
            <person name="Schaumberg A."/>
            <person name="Pati A."/>
            <person name="Liolios K."/>
            <person name="Nordberg H.P."/>
            <person name="Cantor M.N."/>
            <person name="Hua S.X."/>
            <person name="Woyke T."/>
        </authorList>
    </citation>
    <scope>NUCLEOTIDE SEQUENCE [LARGE SCALE GENOMIC DNA]</scope>
    <source>
        <strain evidence="2">DSM 19437</strain>
    </source>
</reference>
<protein>
    <submittedName>
        <fullName evidence="1">Uncharacterized protein</fullName>
    </submittedName>
</protein>
<dbReference type="KEGG" id="nso:NIASO_16500"/>
<evidence type="ECO:0000313" key="2">
    <source>
        <dbReference type="Proteomes" id="UP000003586"/>
    </source>
</evidence>
<proteinExistence type="predicted"/>
<gene>
    <name evidence="1" type="ORF">NIASO_16500</name>
</gene>
<name>W0F4B2_9BACT</name>
<dbReference type="HOGENOM" id="CLU_3219172_0_0_10"/>
<dbReference type="Proteomes" id="UP000003586">
    <property type="component" value="Chromosome"/>
</dbReference>
<sequence>MKYVYNHYDEFISRRFSRIMICANLRVFYLRRICGKSKTRFTGY</sequence>
<keyword evidence="2" id="KW-1185">Reference proteome</keyword>
<accession>W0F4B2</accession>
<organism evidence="1 2">
    <name type="scientific">Niabella soli DSM 19437</name>
    <dbReference type="NCBI Taxonomy" id="929713"/>
    <lineage>
        <taxon>Bacteria</taxon>
        <taxon>Pseudomonadati</taxon>
        <taxon>Bacteroidota</taxon>
        <taxon>Chitinophagia</taxon>
        <taxon>Chitinophagales</taxon>
        <taxon>Chitinophagaceae</taxon>
        <taxon>Niabella</taxon>
    </lineage>
</organism>
<evidence type="ECO:0000313" key="1">
    <source>
        <dbReference type="EMBL" id="AHF17910.1"/>
    </source>
</evidence>
<dbReference type="AlphaFoldDB" id="W0F4B2"/>
<dbReference type="EMBL" id="CP007035">
    <property type="protein sequence ID" value="AHF17910.1"/>
    <property type="molecule type" value="Genomic_DNA"/>
</dbReference>